<proteinExistence type="predicted"/>
<dbReference type="EMBL" id="LRBG01000037">
    <property type="protein sequence ID" value="KXU83932.1"/>
    <property type="molecule type" value="Genomic_DNA"/>
</dbReference>
<sequence>MPALDQASLNAGLALARSVRERLSNSDKLRKQVRQANVILQGDISAYRIFQNALVHFRPSVYSLFAATKSERGNVFRAVRENARTGVCTALFRAILCIVLAATPVPLPHVIE</sequence>
<organism evidence="1 2">
    <name type="scientific">Paraburkholderia monticola</name>
    <dbReference type="NCBI Taxonomy" id="1399968"/>
    <lineage>
        <taxon>Bacteria</taxon>
        <taxon>Pseudomonadati</taxon>
        <taxon>Pseudomonadota</taxon>
        <taxon>Betaproteobacteria</taxon>
        <taxon>Burkholderiales</taxon>
        <taxon>Burkholderiaceae</taxon>
        <taxon>Paraburkholderia</taxon>
    </lineage>
</organism>
<evidence type="ECO:0000313" key="2">
    <source>
        <dbReference type="Proteomes" id="UP000075613"/>
    </source>
</evidence>
<keyword evidence="2" id="KW-1185">Reference proteome</keyword>
<protein>
    <submittedName>
        <fullName evidence="1">Uncharacterized protein</fullName>
    </submittedName>
</protein>
<reference evidence="1 2" key="1">
    <citation type="journal article" date="2015" name="Int. J. Syst. Evol. Microbiol.">
        <title>Burkholderia monticola sp. nov., isolated from mountain soil.</title>
        <authorList>
            <person name="Baek I."/>
            <person name="Seo B."/>
            <person name="Lee I."/>
            <person name="Yi H."/>
            <person name="Chun J."/>
        </authorList>
    </citation>
    <scope>NUCLEOTIDE SEQUENCE [LARGE SCALE GENOMIC DNA]</scope>
    <source>
        <strain evidence="1 2">JC2948</strain>
    </source>
</reference>
<gene>
    <name evidence="1" type="ORF">CI15_25785</name>
</gene>
<evidence type="ECO:0000313" key="1">
    <source>
        <dbReference type="EMBL" id="KXU83932.1"/>
    </source>
</evidence>
<dbReference type="AlphaFoldDB" id="A0A149PG02"/>
<dbReference type="Proteomes" id="UP000075613">
    <property type="component" value="Unassembled WGS sequence"/>
</dbReference>
<accession>A0A149PG02</accession>
<name>A0A149PG02_9BURK</name>
<comment type="caution">
    <text evidence="1">The sequence shown here is derived from an EMBL/GenBank/DDBJ whole genome shotgun (WGS) entry which is preliminary data.</text>
</comment>
<dbReference type="STRING" id="1399968.CI15_25785"/>